<protein>
    <submittedName>
        <fullName evidence="1">Uncharacterized protein</fullName>
    </submittedName>
</protein>
<dbReference type="RefSeq" id="WP_004232427.1">
    <property type="nucleotide sequence ID" value="NZ_GL698429.1"/>
</dbReference>
<name>E8JP52_STREI</name>
<proteinExistence type="predicted"/>
<dbReference type="HOGENOM" id="CLU_3317548_0_0_9"/>
<gene>
    <name evidence="1" type="ORF">HMPREF0819_0775</name>
</gene>
<dbReference type="AlphaFoldDB" id="E8JP52"/>
<sequence>MPDLTPIAIGLKESYTWYENHVFDIKKKPFFDYIEAHLKNTARDN</sequence>
<evidence type="ECO:0000313" key="2">
    <source>
        <dbReference type="Proteomes" id="UP000005699"/>
    </source>
</evidence>
<dbReference type="Proteomes" id="UP000005699">
    <property type="component" value="Unassembled WGS sequence"/>
</dbReference>
<organism evidence="1 2">
    <name type="scientific">Streptococcus equinus ATCC 9812</name>
    <dbReference type="NCBI Taxonomy" id="525379"/>
    <lineage>
        <taxon>Bacteria</taxon>
        <taxon>Bacillati</taxon>
        <taxon>Bacillota</taxon>
        <taxon>Bacilli</taxon>
        <taxon>Lactobacillales</taxon>
        <taxon>Streptococcaceae</taxon>
        <taxon>Streptococcus</taxon>
    </lineage>
</organism>
<dbReference type="EMBL" id="AEVB01000024">
    <property type="protein sequence ID" value="EFW89024.1"/>
    <property type="molecule type" value="Genomic_DNA"/>
</dbReference>
<accession>E8JP52</accession>
<evidence type="ECO:0000313" key="1">
    <source>
        <dbReference type="EMBL" id="EFW89024.1"/>
    </source>
</evidence>
<reference evidence="1 2" key="1">
    <citation type="submission" date="2010-12" db="EMBL/GenBank/DDBJ databases">
        <authorList>
            <person name="Muzny D."/>
            <person name="Qin X."/>
            <person name="Deng J."/>
            <person name="Jiang H."/>
            <person name="Liu Y."/>
            <person name="Qu J."/>
            <person name="Song X.-Z."/>
            <person name="Zhang L."/>
            <person name="Thornton R."/>
            <person name="Coyle M."/>
            <person name="Francisco L."/>
            <person name="Jackson L."/>
            <person name="Javaid M."/>
            <person name="Korchina V."/>
            <person name="Kovar C."/>
            <person name="Mata R."/>
            <person name="Mathew T."/>
            <person name="Ngo R."/>
            <person name="Nguyen L."/>
            <person name="Nguyen N."/>
            <person name="Okwuonu G."/>
            <person name="Ongeri F."/>
            <person name="Pham C."/>
            <person name="Simmons D."/>
            <person name="Wilczek-Boney K."/>
            <person name="Hale W."/>
            <person name="Jakkamsetti A."/>
            <person name="Pham P."/>
            <person name="Ruth R."/>
            <person name="San Lucas F."/>
            <person name="Warren J."/>
            <person name="Zhang J."/>
            <person name="Zhao Z."/>
            <person name="Zhou C."/>
            <person name="Zhu D."/>
            <person name="Lee S."/>
            <person name="Bess C."/>
            <person name="Blankenburg K."/>
            <person name="Forbes L."/>
            <person name="Fu Q."/>
            <person name="Gubbala S."/>
            <person name="Hirani K."/>
            <person name="Jayaseelan J.C."/>
            <person name="Lara F."/>
            <person name="Munidasa M."/>
            <person name="Palculict T."/>
            <person name="Patil S."/>
            <person name="Pu L.-L."/>
            <person name="Saada N."/>
            <person name="Tang L."/>
            <person name="Weissenberger G."/>
            <person name="Zhu Y."/>
            <person name="Hemphill L."/>
            <person name="Shang Y."/>
            <person name="Youmans B."/>
            <person name="Ayvaz T."/>
            <person name="Ross M."/>
            <person name="Santibanez J."/>
            <person name="Aqrawi P."/>
            <person name="Gross S."/>
            <person name="Joshi V."/>
            <person name="Fowler G."/>
            <person name="Nazareth L."/>
            <person name="Reid J."/>
            <person name="Worley K."/>
            <person name="Petrosino J."/>
            <person name="Highlander S."/>
            <person name="Gibbs R."/>
        </authorList>
    </citation>
    <scope>NUCLEOTIDE SEQUENCE [LARGE SCALE GENOMIC DNA]</scope>
    <source>
        <strain evidence="1 2">ATCC 9812</strain>
    </source>
</reference>
<comment type="caution">
    <text evidence="1">The sequence shown here is derived from an EMBL/GenBank/DDBJ whole genome shotgun (WGS) entry which is preliminary data.</text>
</comment>